<dbReference type="InterPro" id="IPR038765">
    <property type="entry name" value="Papain-like_cys_pep_sf"/>
</dbReference>
<evidence type="ECO:0000313" key="4">
    <source>
        <dbReference type="Proteomes" id="UP000272400"/>
    </source>
</evidence>
<name>A0A3N1D3U8_9ACTN</name>
<dbReference type="InterPro" id="IPR007921">
    <property type="entry name" value="CHAP_dom"/>
</dbReference>
<comment type="caution">
    <text evidence="3">The sequence shown here is derived from an EMBL/GenBank/DDBJ whole genome shotgun (WGS) entry which is preliminary data.</text>
</comment>
<dbReference type="Pfam" id="PF05257">
    <property type="entry name" value="CHAP"/>
    <property type="match status" value="1"/>
</dbReference>
<feature type="region of interest" description="Disordered" evidence="1">
    <location>
        <begin position="258"/>
        <end position="277"/>
    </location>
</feature>
<dbReference type="EMBL" id="RJKE01000001">
    <property type="protein sequence ID" value="ROO88179.1"/>
    <property type="molecule type" value="Genomic_DNA"/>
</dbReference>
<accession>A0A3N1D3U8</accession>
<organism evidence="3 4">
    <name type="scientific">Actinocorallia herbida</name>
    <dbReference type="NCBI Taxonomy" id="58109"/>
    <lineage>
        <taxon>Bacteria</taxon>
        <taxon>Bacillati</taxon>
        <taxon>Actinomycetota</taxon>
        <taxon>Actinomycetes</taxon>
        <taxon>Streptosporangiales</taxon>
        <taxon>Thermomonosporaceae</taxon>
        <taxon>Actinocorallia</taxon>
    </lineage>
</organism>
<gene>
    <name evidence="3" type="ORF">EDD29_5841</name>
</gene>
<evidence type="ECO:0000256" key="1">
    <source>
        <dbReference type="SAM" id="MobiDB-lite"/>
    </source>
</evidence>
<evidence type="ECO:0000313" key="3">
    <source>
        <dbReference type="EMBL" id="ROO88179.1"/>
    </source>
</evidence>
<feature type="domain" description="Peptidase C51" evidence="2">
    <location>
        <begin position="41"/>
        <end position="127"/>
    </location>
</feature>
<dbReference type="SUPFAM" id="SSF54001">
    <property type="entry name" value="Cysteine proteinases"/>
    <property type="match status" value="1"/>
</dbReference>
<keyword evidence="4" id="KW-1185">Reference proteome</keyword>
<evidence type="ECO:0000259" key="2">
    <source>
        <dbReference type="Pfam" id="PF05257"/>
    </source>
</evidence>
<feature type="compositionally biased region" description="Basic residues" evidence="1">
    <location>
        <begin position="260"/>
        <end position="270"/>
    </location>
</feature>
<dbReference type="AlphaFoldDB" id="A0A3N1D3U8"/>
<reference evidence="3 4" key="1">
    <citation type="submission" date="2018-11" db="EMBL/GenBank/DDBJ databases">
        <title>Sequencing the genomes of 1000 actinobacteria strains.</title>
        <authorList>
            <person name="Klenk H.-P."/>
        </authorList>
    </citation>
    <scope>NUCLEOTIDE SEQUENCE [LARGE SCALE GENOMIC DNA]</scope>
    <source>
        <strain evidence="3 4">DSM 44254</strain>
    </source>
</reference>
<dbReference type="OrthoDB" id="5124837at2"/>
<sequence length="350" mass="37131">MDAVGQKLLDLAQSELGYSEGAGGYTKFGDWWTKKVDGDAYYKTAPWCDMFLAWAADKAGVTEWVGQFAATRDHAQWFKAQDAWGTTPEPGALVFFNWSGSKDLESIQHVGLVKEVKNGKIITIEANTHDVIAVRERDSSDIVGYGYPSKVEIGGMTFAETVAAAEAKANAVDAVTGQGYTPKHAGPAPTVTELAAPDAASAALTGQSLPDGAGAHDLPIKEAALTGVVGIAVLAVLAIGMAKVAAARVPAAVAATPKPQVRKRGRHHRTSGAPPVALPAEMTHYDLDDAESGTLLMPAITAEVAQQAEDREFWGRIEHLKEDEELNFWTDLHTSVTAVPEGTTTIAGRR</sequence>
<protein>
    <submittedName>
        <fullName evidence="3">CHAP domain-containing protein</fullName>
    </submittedName>
</protein>
<dbReference type="RefSeq" id="WP_123667447.1">
    <property type="nucleotide sequence ID" value="NZ_RJKE01000001.1"/>
</dbReference>
<proteinExistence type="predicted"/>
<dbReference type="Proteomes" id="UP000272400">
    <property type="component" value="Unassembled WGS sequence"/>
</dbReference>